<accession>A0A5J4VY58</accession>
<organism evidence="1 2">
    <name type="scientific">Streblomastix strix</name>
    <dbReference type="NCBI Taxonomy" id="222440"/>
    <lineage>
        <taxon>Eukaryota</taxon>
        <taxon>Metamonada</taxon>
        <taxon>Preaxostyla</taxon>
        <taxon>Oxymonadida</taxon>
        <taxon>Streblomastigidae</taxon>
        <taxon>Streblomastix</taxon>
    </lineage>
</organism>
<evidence type="ECO:0000313" key="1">
    <source>
        <dbReference type="EMBL" id="KAA6387462.1"/>
    </source>
</evidence>
<name>A0A5J4VY58_9EUKA</name>
<protein>
    <submittedName>
        <fullName evidence="1">Uncharacterized protein</fullName>
    </submittedName>
</protein>
<evidence type="ECO:0000313" key="2">
    <source>
        <dbReference type="Proteomes" id="UP000324800"/>
    </source>
</evidence>
<proteinExistence type="predicted"/>
<reference evidence="1 2" key="1">
    <citation type="submission" date="2019-03" db="EMBL/GenBank/DDBJ databases">
        <title>Single cell metagenomics reveals metabolic interactions within the superorganism composed of flagellate Streblomastix strix and complex community of Bacteroidetes bacteria on its surface.</title>
        <authorList>
            <person name="Treitli S.C."/>
            <person name="Kolisko M."/>
            <person name="Husnik F."/>
            <person name="Keeling P."/>
            <person name="Hampl V."/>
        </authorList>
    </citation>
    <scope>NUCLEOTIDE SEQUENCE [LARGE SCALE GENOMIC DNA]</scope>
    <source>
        <strain evidence="1">ST1C</strain>
    </source>
</reference>
<comment type="caution">
    <text evidence="1">The sequence shown here is derived from an EMBL/GenBank/DDBJ whole genome shotgun (WGS) entry which is preliminary data.</text>
</comment>
<dbReference type="AlphaFoldDB" id="A0A5J4VY58"/>
<dbReference type="EMBL" id="SNRW01004365">
    <property type="protein sequence ID" value="KAA6387462.1"/>
    <property type="molecule type" value="Genomic_DNA"/>
</dbReference>
<dbReference type="Proteomes" id="UP000324800">
    <property type="component" value="Unassembled WGS sequence"/>
</dbReference>
<sequence>MNVTLMCSGLQKIQTTLRQKLNQIRRFLAQIKIIESILLKKFDIKEVSIPLGAIFGKRNSVARYGAIPYCTVTKSELHGMAQLLLHGMARCHGPYSIILQGKRCTVAWLLLHVIARIMLLVMAHPVMRGGITLAARKWYSGTIRAARHGTIHAALYGRSEPHGCAIRVARYGTVAWHLLHDITRTMLHVMALLLIFWD</sequence>
<gene>
    <name evidence="1" type="ORF">EZS28_017010</name>
</gene>